<dbReference type="PANTHER" id="PTHR43775">
    <property type="entry name" value="FATTY ACID SYNTHASE"/>
    <property type="match status" value="1"/>
</dbReference>
<dbReference type="PANTHER" id="PTHR43775:SF7">
    <property type="entry name" value="FATTY ACID SYNTHASE"/>
    <property type="match status" value="1"/>
</dbReference>
<keyword evidence="1" id="KW-0596">Phosphopantetheine</keyword>
<evidence type="ECO:0000256" key="3">
    <source>
        <dbReference type="ARBA" id="ARBA00022832"/>
    </source>
</evidence>
<keyword evidence="7" id="KW-0275">Fatty acid biosynthesis</keyword>
<dbReference type="InterPro" id="IPR036291">
    <property type="entry name" value="NAD(P)-bd_dom_sf"/>
</dbReference>
<proteinExistence type="predicted"/>
<feature type="domain" description="Ketoreductase (KR)" evidence="9">
    <location>
        <begin position="192"/>
        <end position="281"/>
    </location>
</feature>
<gene>
    <name evidence="10" type="primary">Fasn</name>
    <name evidence="10" type="ORF">CEXT_91051</name>
</gene>
<dbReference type="Proteomes" id="UP001054945">
    <property type="component" value="Unassembled WGS sequence"/>
</dbReference>
<keyword evidence="11" id="KW-1185">Reference proteome</keyword>
<evidence type="ECO:0000256" key="2">
    <source>
        <dbReference type="ARBA" id="ARBA00022516"/>
    </source>
</evidence>
<keyword evidence="6" id="KW-0443">Lipid metabolism</keyword>
<organism evidence="10 11">
    <name type="scientific">Caerostris extrusa</name>
    <name type="common">Bark spider</name>
    <name type="synonym">Caerostris bankana</name>
    <dbReference type="NCBI Taxonomy" id="172846"/>
    <lineage>
        <taxon>Eukaryota</taxon>
        <taxon>Metazoa</taxon>
        <taxon>Ecdysozoa</taxon>
        <taxon>Arthropoda</taxon>
        <taxon>Chelicerata</taxon>
        <taxon>Arachnida</taxon>
        <taxon>Araneae</taxon>
        <taxon>Araneomorphae</taxon>
        <taxon>Entelegynae</taxon>
        <taxon>Araneoidea</taxon>
        <taxon>Araneidae</taxon>
        <taxon>Caerostris</taxon>
    </lineage>
</organism>
<evidence type="ECO:0000256" key="8">
    <source>
        <dbReference type="ARBA" id="ARBA00023268"/>
    </source>
</evidence>
<dbReference type="EMBL" id="BPLR01004869">
    <property type="protein sequence ID" value="GIX98135.1"/>
    <property type="molecule type" value="Genomic_DNA"/>
</dbReference>
<keyword evidence="5" id="KW-0560">Oxidoreductase</keyword>
<dbReference type="Pfam" id="PF08659">
    <property type="entry name" value="KR"/>
    <property type="match status" value="1"/>
</dbReference>
<dbReference type="AlphaFoldDB" id="A0AAV4PQE5"/>
<evidence type="ECO:0000256" key="5">
    <source>
        <dbReference type="ARBA" id="ARBA00023002"/>
    </source>
</evidence>
<evidence type="ECO:0000256" key="1">
    <source>
        <dbReference type="ARBA" id="ARBA00022450"/>
    </source>
</evidence>
<reference evidence="10 11" key="1">
    <citation type="submission" date="2021-06" db="EMBL/GenBank/DDBJ databases">
        <title>Caerostris extrusa draft genome.</title>
        <authorList>
            <person name="Kono N."/>
            <person name="Arakawa K."/>
        </authorList>
    </citation>
    <scope>NUCLEOTIDE SEQUENCE [LARGE SCALE GENOMIC DNA]</scope>
</reference>
<evidence type="ECO:0000259" key="9">
    <source>
        <dbReference type="Pfam" id="PF08659"/>
    </source>
</evidence>
<keyword evidence="4" id="KW-0521">NADP</keyword>
<dbReference type="GO" id="GO:0016491">
    <property type="term" value="F:oxidoreductase activity"/>
    <property type="evidence" value="ECO:0007669"/>
    <property type="project" value="UniProtKB-KW"/>
</dbReference>
<comment type="caution">
    <text evidence="10">The sequence shown here is derived from an EMBL/GenBank/DDBJ whole genome shotgun (WGS) entry which is preliminary data.</text>
</comment>
<keyword evidence="8" id="KW-0511">Multifunctional enzyme</keyword>
<dbReference type="InterPro" id="IPR013968">
    <property type="entry name" value="PKS_KR"/>
</dbReference>
<dbReference type="Gene3D" id="3.90.180.10">
    <property type="entry name" value="Medium-chain alcohol dehydrogenases, catalytic domain"/>
    <property type="match status" value="3"/>
</dbReference>
<accession>A0AAV4PQE5</accession>
<dbReference type="SUPFAM" id="SSF51735">
    <property type="entry name" value="NAD(P)-binding Rossmann-fold domains"/>
    <property type="match status" value="1"/>
</dbReference>
<evidence type="ECO:0000256" key="7">
    <source>
        <dbReference type="ARBA" id="ARBA00023160"/>
    </source>
</evidence>
<protein>
    <submittedName>
        <fullName evidence="10">Fatty acid synthase</fullName>
    </submittedName>
</protein>
<evidence type="ECO:0000313" key="10">
    <source>
        <dbReference type="EMBL" id="GIX98135.1"/>
    </source>
</evidence>
<dbReference type="InterPro" id="IPR050091">
    <property type="entry name" value="PKS_NRPS_Biosynth_Enz"/>
</dbReference>
<evidence type="ECO:0000256" key="6">
    <source>
        <dbReference type="ARBA" id="ARBA00023098"/>
    </source>
</evidence>
<dbReference type="GO" id="GO:0006633">
    <property type="term" value="P:fatty acid biosynthetic process"/>
    <property type="evidence" value="ECO:0007669"/>
    <property type="project" value="UniProtKB-KW"/>
</dbReference>
<keyword evidence="2" id="KW-0444">Lipid biosynthesis</keyword>
<dbReference type="GO" id="GO:0004312">
    <property type="term" value="F:fatty acid synthase activity"/>
    <property type="evidence" value="ECO:0007669"/>
    <property type="project" value="TreeGrafter"/>
</dbReference>
<evidence type="ECO:0000256" key="4">
    <source>
        <dbReference type="ARBA" id="ARBA00022857"/>
    </source>
</evidence>
<dbReference type="Gene3D" id="3.40.50.720">
    <property type="entry name" value="NAD(P)-binding Rossmann-like Domain"/>
    <property type="match status" value="1"/>
</dbReference>
<keyword evidence="3" id="KW-0276">Fatty acid metabolism</keyword>
<evidence type="ECO:0000313" key="11">
    <source>
        <dbReference type="Proteomes" id="UP001054945"/>
    </source>
</evidence>
<name>A0AAV4PQE5_CAEEX</name>
<sequence length="290" mass="32250">MWNPETAASVPAAYAAAYYALVQRARLCSGERVLVQDGAIGVTAARVALSFQCEVFVVVENKEKLKHLKMPIPDENMGSLSDASYKERIMENQMEKALIFVNIKECTSSSNNLIAIPPKNVTVHSACLDEILNDLSAVDGIMSMLKKGIANGVVKPLPTTVFDRNDLRDEKGQLLPTLLPVTPRTHFKGNRVYVVLGDMDDLQLKLSSWLLGSGAGHVILASKEEPRTFHQHRYLRKWQRRGADVRLFTLNLEQKEETEQLLQNASRIVPVGGIFNITAVSLIDILRNTK</sequence>